<feature type="domain" description="HTH HARE-type" evidence="9">
    <location>
        <begin position="750"/>
        <end position="819"/>
    </location>
</feature>
<dbReference type="Pfam" id="PF15613">
    <property type="entry name" value="WSD"/>
    <property type="match status" value="1"/>
</dbReference>
<name>A0AAV2CLD1_9ROSI</name>
<evidence type="ECO:0000313" key="10">
    <source>
        <dbReference type="EMBL" id="CAL1356834.1"/>
    </source>
</evidence>
<dbReference type="Proteomes" id="UP001497516">
    <property type="component" value="Chromosome 1"/>
</dbReference>
<feature type="domain" description="DDT" evidence="8">
    <location>
        <begin position="568"/>
        <end position="627"/>
    </location>
</feature>
<proteinExistence type="predicted"/>
<dbReference type="InterPro" id="IPR044977">
    <property type="entry name" value="RLT1-3"/>
</dbReference>
<feature type="compositionally biased region" description="Polar residues" evidence="6">
    <location>
        <begin position="1580"/>
        <end position="1598"/>
    </location>
</feature>
<dbReference type="GO" id="GO:0006357">
    <property type="term" value="P:regulation of transcription by RNA polymerase II"/>
    <property type="evidence" value="ECO:0007669"/>
    <property type="project" value="InterPro"/>
</dbReference>
<feature type="compositionally biased region" description="Acidic residues" evidence="6">
    <location>
        <begin position="1682"/>
        <end position="1698"/>
    </location>
</feature>
<evidence type="ECO:0000259" key="9">
    <source>
        <dbReference type="PROSITE" id="PS51913"/>
    </source>
</evidence>
<feature type="region of interest" description="Disordered" evidence="6">
    <location>
        <begin position="79"/>
        <end position="108"/>
    </location>
</feature>
<evidence type="ECO:0008006" key="12">
    <source>
        <dbReference type="Google" id="ProtNLM"/>
    </source>
</evidence>
<feature type="region of interest" description="Disordered" evidence="6">
    <location>
        <begin position="1"/>
        <end position="37"/>
    </location>
</feature>
<dbReference type="SMART" id="SM00389">
    <property type="entry name" value="HOX"/>
    <property type="match status" value="1"/>
</dbReference>
<feature type="compositionally biased region" description="Basic residues" evidence="6">
    <location>
        <begin position="1605"/>
        <end position="1626"/>
    </location>
</feature>
<evidence type="ECO:0000313" key="11">
    <source>
        <dbReference type="Proteomes" id="UP001497516"/>
    </source>
</evidence>
<dbReference type="PROSITE" id="PS51913">
    <property type="entry name" value="HTH_HARE"/>
    <property type="match status" value="1"/>
</dbReference>
<feature type="DNA-binding region" description="Homeobox" evidence="4">
    <location>
        <begin position="25"/>
        <end position="84"/>
    </location>
</feature>
<evidence type="ECO:0000256" key="3">
    <source>
        <dbReference type="ARBA" id="ARBA00023242"/>
    </source>
</evidence>
<dbReference type="Gene3D" id="1.10.10.60">
    <property type="entry name" value="Homeodomain-like"/>
    <property type="match status" value="1"/>
</dbReference>
<dbReference type="InterPro" id="IPR001356">
    <property type="entry name" value="HD"/>
</dbReference>
<dbReference type="PANTHER" id="PTHR36968:SF5">
    <property type="entry name" value="HOMEOBOX-DDT DOMAIN PROTEIN RLT2"/>
    <property type="match status" value="1"/>
</dbReference>
<evidence type="ECO:0000259" key="7">
    <source>
        <dbReference type="PROSITE" id="PS50071"/>
    </source>
</evidence>
<organism evidence="10 11">
    <name type="scientific">Linum trigynum</name>
    <dbReference type="NCBI Taxonomy" id="586398"/>
    <lineage>
        <taxon>Eukaryota</taxon>
        <taxon>Viridiplantae</taxon>
        <taxon>Streptophyta</taxon>
        <taxon>Embryophyta</taxon>
        <taxon>Tracheophyta</taxon>
        <taxon>Spermatophyta</taxon>
        <taxon>Magnoliopsida</taxon>
        <taxon>eudicotyledons</taxon>
        <taxon>Gunneridae</taxon>
        <taxon>Pentapetalae</taxon>
        <taxon>rosids</taxon>
        <taxon>fabids</taxon>
        <taxon>Malpighiales</taxon>
        <taxon>Linaceae</taxon>
        <taxon>Linum</taxon>
    </lineage>
</organism>
<keyword evidence="4 5" id="KW-0238">DNA-binding</keyword>
<keyword evidence="2" id="KW-0804">Transcription</keyword>
<dbReference type="SMART" id="SM00571">
    <property type="entry name" value="DDT"/>
    <property type="match status" value="1"/>
</dbReference>
<sequence length="1782" mass="200017">MEDSGGVATAGGSEGDKKKPAEGENKSKRKMKTASQLEVLEKTYAVEAYPSEALRAELSVQLELSDRQLQMWFCHRRLKDRKGTPGSGKRQLRKESPPPPTAPPGGEEVVAASEPYREHLSTASTSLSSPFSHLTDPRRLVVRTPGVAVPRISGDLSTMKRYYEPQHSVAELRAIAFVEAQLGEPVREDGPILGMEFDSLPPDAFGAPIGSAATVGHQKSSGRHFEANMYERSDVKSIKGPTRALQEYQFLPQQPSVRADGYERIAPLYPYDSPSDSHITKTIPLPVEHPFMHGNEHSSSGYGFPGQVPSLSLMPQEVRQGHHLLPSSSGEFGTAPRRNLFANMGMDTQLGPHAITGLEDPFTSSDRRANHVDDVLRMERKRKSEEARLAREVEAHEKRIRKELERQDMLRKKREEQVRKEMERQERERRKEEERLLREKQREEERYQKEQRREMERREKFLQKESLKAERMKQKEELRREKEVARQKAAIERARARKIAKESMELTEDEKLELMELAASSKGLPSMLSLDFESLQNLDLFRDKLATFPPKSVPLKRPFAVQPWSNSEENVGNLLMVWRFIITFTDVLGLWPFTFDEFVQAFHDYDPRLLGEIHVALLKSIIKDIEDVARTPATGLGANQTSSGNPGGGHPRIVEGAYAWGFDIRNWQRHLNSLTWPEILRQFSLSAGFGPQLKRRKIENPYLRDDNEGNDGEAVISKLRNGSAVENAVAIMQEKGLSNPRRSRHCLTPGTVKYAAFHVLSLEGSKGLSILDVAEKIQKSGLRDLSTSRTPEASVAAALSRDTKLFERTAPSTYCVRTPYRKDPSDAEAILSAAREKIRIFKSGLVEEDADEAERDEDSESDGAEDPEVDDLDAELNPKKEDYCTSEAGKFSHEAVLDNGKEEEEAVKKEPVFTEKGDGLFLMCSEDTSSLQGVSDAVTPVENRTISSLDEEDADIDESSPGELWVQGLMEGEYSDLSVEERLNALVALIGVAIEGNSIRLALEERLDAANALKKQMWAEAQLDKRRIKEEYLVKQYSSFAGNNLVTLVPEGRMSPLAALDEKIKDVPPSTMVPHEQPRDPHNDVNHHNTLPSEVNIQMQDFPLGADNLPHQHPGHVTERSRSHLKSCVHHKAEETYVYRSLPLGLDRRRNRYWQFVTSPSHNDPGSGRIFVELHDGRWRLIDSEEGFDALLACLDVRGIRESHLRLMLHRIEKSFKETVRRNMLQVTTKKNVGCFLKDEAVDLGDAPDGVESPRSAGYPTDPEMCETSTSFAIELGRNGSEENNSLKRFCDFERWMWKECFSSMMLLSASKYGQKRCPQLLGLCADCHDIYFYEDDSCPSCNKALEPSKSSLDFVQHLFELENQVVDLPHKSYGYSPVRIRVPKLLLALIEVSLPPEALEPHWTSATRKSWSMKLRSISSAEEQLQALTLLEAAVRKDYLSSNFETTSELLGWSDPLGFSTAISKSMDTVPILPWLPRTTAAAALRIMEFDASISYILQQKVEFQKDKVAGDFNLASTKYVVVNSSNHNQASGTIPQAGSYQDESWIDVGNELGIGFSNERGNRGRSRGRTTHNTSSHQRNITGPRSGSRKLASSSEGLLAWKGRPRARGGRKRGRRSARSRQRSSAKITTVGLPEREIPQGTLYKKQRGDTSREEEWNIEETGFPVVDEMENGSSSERSDYDDDGNGQQAVDDDFYHDDLVTADDYASGDLAGKTGEFQLLSDDDLEVNEDGEEEEEEIDESGDGGGEMDIDGYINADSDDGIQDRDRDSDGTASSGFSD</sequence>
<dbReference type="GO" id="GO:0005634">
    <property type="term" value="C:nucleus"/>
    <property type="evidence" value="ECO:0007669"/>
    <property type="project" value="UniProtKB-SubCell"/>
</dbReference>
<dbReference type="Pfam" id="PF05066">
    <property type="entry name" value="HARE-HTH"/>
    <property type="match status" value="1"/>
</dbReference>
<feature type="region of interest" description="Disordered" evidence="6">
    <location>
        <begin position="413"/>
        <end position="435"/>
    </location>
</feature>
<reference evidence="10 11" key="1">
    <citation type="submission" date="2024-04" db="EMBL/GenBank/DDBJ databases">
        <authorList>
            <person name="Fracassetti M."/>
        </authorList>
    </citation>
    <scope>NUCLEOTIDE SEQUENCE [LARGE SCALE GENOMIC DNA]</scope>
</reference>
<dbReference type="InterPro" id="IPR007759">
    <property type="entry name" value="Asxl_HARE-HTH"/>
</dbReference>
<feature type="compositionally biased region" description="Basic and acidic residues" evidence="6">
    <location>
        <begin position="1649"/>
        <end position="1658"/>
    </location>
</feature>
<dbReference type="InterPro" id="IPR028942">
    <property type="entry name" value="WHIM1_dom"/>
</dbReference>
<dbReference type="Pfam" id="PF02791">
    <property type="entry name" value="DDT"/>
    <property type="match status" value="1"/>
</dbReference>
<dbReference type="GO" id="GO:0003677">
    <property type="term" value="F:DNA binding"/>
    <property type="evidence" value="ECO:0007669"/>
    <property type="project" value="UniProtKB-UniRule"/>
</dbReference>
<evidence type="ECO:0000259" key="8">
    <source>
        <dbReference type="PROSITE" id="PS50827"/>
    </source>
</evidence>
<dbReference type="PANTHER" id="PTHR36968">
    <property type="entry name" value="HOMEOBOX-DDT DOMAIN PROTEIN RLT2"/>
    <property type="match status" value="1"/>
</dbReference>
<feature type="domain" description="Homeobox" evidence="7">
    <location>
        <begin position="23"/>
        <end position="83"/>
    </location>
</feature>
<feature type="region of interest" description="Disordered" evidence="6">
    <location>
        <begin position="845"/>
        <end position="877"/>
    </location>
</feature>
<dbReference type="PROSITE" id="PS50827">
    <property type="entry name" value="DDT"/>
    <property type="match status" value="1"/>
</dbReference>
<dbReference type="Pfam" id="PF00046">
    <property type="entry name" value="Homeodomain"/>
    <property type="match status" value="1"/>
</dbReference>
<dbReference type="Pfam" id="PF15612">
    <property type="entry name" value="WHIM1"/>
    <property type="match status" value="1"/>
</dbReference>
<feature type="compositionally biased region" description="Acidic residues" evidence="6">
    <location>
        <begin position="846"/>
        <end position="874"/>
    </location>
</feature>
<keyword evidence="4 5" id="KW-0371">Homeobox</keyword>
<evidence type="ECO:0000256" key="4">
    <source>
        <dbReference type="PROSITE-ProRule" id="PRU00108"/>
    </source>
</evidence>
<feature type="region of interest" description="Disordered" evidence="6">
    <location>
        <begin position="1558"/>
        <end position="1782"/>
    </location>
</feature>
<accession>A0AAV2CLD1</accession>
<dbReference type="InterPro" id="IPR009057">
    <property type="entry name" value="Homeodomain-like_sf"/>
</dbReference>
<feature type="compositionally biased region" description="Acidic residues" evidence="6">
    <location>
        <begin position="1724"/>
        <end position="1753"/>
    </location>
</feature>
<evidence type="ECO:0000256" key="6">
    <source>
        <dbReference type="SAM" id="MobiDB-lite"/>
    </source>
</evidence>
<dbReference type="SUPFAM" id="SSF46689">
    <property type="entry name" value="Homeodomain-like"/>
    <property type="match status" value="1"/>
</dbReference>
<keyword evidence="3 4" id="KW-0539">Nucleus</keyword>
<protein>
    <recommendedName>
        <fullName evidence="12">Homeobox-DDT domain protein RLT2</fullName>
    </recommendedName>
</protein>
<evidence type="ECO:0000256" key="5">
    <source>
        <dbReference type="RuleBase" id="RU000682"/>
    </source>
</evidence>
<dbReference type="EMBL" id="OZ034813">
    <property type="protein sequence ID" value="CAL1356834.1"/>
    <property type="molecule type" value="Genomic_DNA"/>
</dbReference>
<comment type="subcellular location">
    <subcellularLocation>
        <location evidence="1 4 5">Nucleus</location>
    </subcellularLocation>
</comment>
<gene>
    <name evidence="10" type="ORF">LTRI10_LOCUS4506</name>
</gene>
<evidence type="ECO:0000256" key="2">
    <source>
        <dbReference type="ARBA" id="ARBA00023163"/>
    </source>
</evidence>
<evidence type="ECO:0000256" key="1">
    <source>
        <dbReference type="ARBA" id="ARBA00004123"/>
    </source>
</evidence>
<dbReference type="PROSITE" id="PS50071">
    <property type="entry name" value="HOMEOBOX_2"/>
    <property type="match status" value="1"/>
</dbReference>
<dbReference type="InterPro" id="IPR028941">
    <property type="entry name" value="WHIM2_dom"/>
</dbReference>
<dbReference type="InterPro" id="IPR018501">
    <property type="entry name" value="DDT_dom"/>
</dbReference>
<dbReference type="CDD" id="cd00086">
    <property type="entry name" value="homeodomain"/>
    <property type="match status" value="1"/>
</dbReference>
<feature type="compositionally biased region" description="Basic and acidic residues" evidence="6">
    <location>
        <begin position="14"/>
        <end position="26"/>
    </location>
</feature>
<keyword evidence="11" id="KW-1185">Reference proteome</keyword>